<keyword evidence="2" id="KW-1133">Transmembrane helix</keyword>
<evidence type="ECO:0000313" key="5">
    <source>
        <dbReference type="EMBL" id="CAK9107553.1"/>
    </source>
</evidence>
<protein>
    <recommendedName>
        <fullName evidence="4">Guanylate-binding protein N-terminal domain-containing protein</fullName>
    </recommendedName>
</protein>
<evidence type="ECO:0000313" key="6">
    <source>
        <dbReference type="Proteomes" id="UP001642484"/>
    </source>
</evidence>
<feature type="region of interest" description="Disordered" evidence="1">
    <location>
        <begin position="621"/>
        <end position="642"/>
    </location>
</feature>
<dbReference type="InterPro" id="IPR015894">
    <property type="entry name" value="Guanylate-bd_N"/>
</dbReference>
<keyword evidence="3" id="KW-0732">Signal</keyword>
<evidence type="ECO:0000256" key="1">
    <source>
        <dbReference type="SAM" id="MobiDB-lite"/>
    </source>
</evidence>
<dbReference type="SUPFAM" id="SSF52540">
    <property type="entry name" value="P-loop containing nucleoside triphosphate hydrolases"/>
    <property type="match status" value="1"/>
</dbReference>
<feature type="signal peptide" evidence="3">
    <location>
        <begin position="1"/>
        <end position="15"/>
    </location>
</feature>
<keyword evidence="2" id="KW-0812">Transmembrane</keyword>
<feature type="transmembrane region" description="Helical" evidence="2">
    <location>
        <begin position="329"/>
        <end position="351"/>
    </location>
</feature>
<dbReference type="EMBL" id="CAXAMN010027006">
    <property type="protein sequence ID" value="CAK9107553.1"/>
    <property type="molecule type" value="Genomic_DNA"/>
</dbReference>
<comment type="caution">
    <text evidence="5">The sequence shown here is derived from an EMBL/GenBank/DDBJ whole genome shotgun (WGS) entry which is preliminary data.</text>
</comment>
<dbReference type="PANTHER" id="PTHR10751">
    <property type="entry name" value="GUANYLATE BINDING PROTEIN"/>
    <property type="match status" value="1"/>
</dbReference>
<feature type="transmembrane region" description="Helical" evidence="2">
    <location>
        <begin position="445"/>
        <end position="465"/>
    </location>
</feature>
<keyword evidence="6" id="KW-1185">Reference proteome</keyword>
<evidence type="ECO:0000259" key="4">
    <source>
        <dbReference type="Pfam" id="PF02263"/>
    </source>
</evidence>
<gene>
    <name evidence="5" type="ORF">CCMP2556_LOCUS50183</name>
</gene>
<sequence>MWWLLLLQLATGAREEALPARPLLGPKPLVFWHSDELHFQVPHDWTLHGPVGTVCVSGDDRVGKSTLLSLWIKNLTQNKAFEFPAGHARTSFTQGLWSAVLHSEETQLDFHLNLCDSQGLKQVPELQQWRLFAANVLVPQVLVYMLINVVQVDQLRDLARMAHQFQKLGNNSQQHQRFGRLSPHLMVLVREESDLAEQDGRNLTDHLEQVLNSPGYEEDKALIRQVFRTREAWSLEELPKEARHALREGDFTAESARSWRWSGEAALKQVLLAIQRRTLLLPQGPELWEWYRSVLATVNSEEETSLERLIGHGERLDVMRRRRRWLQDCFGRVLATLAGVAILSAFSSSLGLCLDRAAGLAWVLLSVCYLGASPLLKMPMRGLAERVCDQLYLKGGEELVKAICLEASSQSAAVLVASVLGLLSYPLFTAQLRSLLKRIPLPSQLHRSFVTLFLVLLALLLSMLQEVLSEAATSTPAFLGAFAVVFLATLLDGITLLQKVLHNRSCTTASAVGRGLHFWIAQRDAEVAALEASADWKLHFRRYSECDTLWRYRRLPLWQSWSRVLQALGLLTWSWLIYPHWDVVFMLGAALNLVDLCVTWAVWLRKRFQPGRDPVEQWLEELQEDSDEEKEEEEMIQDEPPILPETPEEARLRLQIEEMR</sequence>
<feature type="chain" id="PRO_5046532968" description="Guanylate-binding protein N-terminal domain-containing protein" evidence="3">
    <location>
        <begin position="16"/>
        <end position="660"/>
    </location>
</feature>
<keyword evidence="2" id="KW-0472">Membrane</keyword>
<feature type="transmembrane region" description="Helical" evidence="2">
    <location>
        <begin position="560"/>
        <end position="578"/>
    </location>
</feature>
<evidence type="ECO:0000256" key="3">
    <source>
        <dbReference type="SAM" id="SignalP"/>
    </source>
</evidence>
<reference evidence="5 6" key="1">
    <citation type="submission" date="2024-02" db="EMBL/GenBank/DDBJ databases">
        <authorList>
            <person name="Chen Y."/>
            <person name="Shah S."/>
            <person name="Dougan E. K."/>
            <person name="Thang M."/>
            <person name="Chan C."/>
        </authorList>
    </citation>
    <scope>NUCLEOTIDE SEQUENCE [LARGE SCALE GENOMIC DNA]</scope>
</reference>
<dbReference type="InterPro" id="IPR027417">
    <property type="entry name" value="P-loop_NTPase"/>
</dbReference>
<proteinExistence type="predicted"/>
<dbReference type="Proteomes" id="UP001642484">
    <property type="component" value="Unassembled WGS sequence"/>
</dbReference>
<feature type="transmembrane region" description="Helical" evidence="2">
    <location>
        <begin position="584"/>
        <end position="604"/>
    </location>
</feature>
<feature type="transmembrane region" description="Helical" evidence="2">
    <location>
        <begin position="357"/>
        <end position="376"/>
    </location>
</feature>
<accession>A0ABP0S5C3</accession>
<name>A0ABP0S5C3_9DINO</name>
<feature type="compositionally biased region" description="Acidic residues" evidence="1">
    <location>
        <begin position="621"/>
        <end position="637"/>
    </location>
</feature>
<organism evidence="5 6">
    <name type="scientific">Durusdinium trenchii</name>
    <dbReference type="NCBI Taxonomy" id="1381693"/>
    <lineage>
        <taxon>Eukaryota</taxon>
        <taxon>Sar</taxon>
        <taxon>Alveolata</taxon>
        <taxon>Dinophyceae</taxon>
        <taxon>Suessiales</taxon>
        <taxon>Symbiodiniaceae</taxon>
        <taxon>Durusdinium</taxon>
    </lineage>
</organism>
<dbReference type="Pfam" id="PF02263">
    <property type="entry name" value="GBP"/>
    <property type="match status" value="1"/>
</dbReference>
<evidence type="ECO:0000256" key="2">
    <source>
        <dbReference type="SAM" id="Phobius"/>
    </source>
</evidence>
<feature type="domain" description="Guanylate-binding protein N-terminal" evidence="4">
    <location>
        <begin position="50"/>
        <end position="203"/>
    </location>
</feature>
<dbReference type="Gene3D" id="3.40.50.300">
    <property type="entry name" value="P-loop containing nucleotide triphosphate hydrolases"/>
    <property type="match status" value="1"/>
</dbReference>
<feature type="transmembrane region" description="Helical" evidence="2">
    <location>
        <begin position="477"/>
        <end position="497"/>
    </location>
</feature>